<dbReference type="OrthoDB" id="5418601at2759"/>
<evidence type="ECO:0000313" key="1">
    <source>
        <dbReference type="EMBL" id="EKM53745.1"/>
    </source>
</evidence>
<proteinExistence type="predicted"/>
<dbReference type="RefSeq" id="XP_007398423.1">
    <property type="nucleotide sequence ID" value="XM_007398361.1"/>
</dbReference>
<evidence type="ECO:0000313" key="2">
    <source>
        <dbReference type="Proteomes" id="UP000008370"/>
    </source>
</evidence>
<dbReference type="AlphaFoldDB" id="K5W3P3"/>
<sequence>MTRFRLGRTAVRVEEAPWYTSRTPGLDALVVSPFVNSTNARYINLRAYPSAYSRCVGEVRREVWGRIKMSESGVPLDRLFTSDGQGRVFSLVPEPRSLVSLQRAHFGPGAIPNTLADIPCTTVNTTELLNLLNDVFGTGYSLDKPGLEQCLDHFLRTSQDFGQVYGSLRSCWKWRWCFTRLLSDLAEERTEDEATRRNAVNGDYISNSQVPPRRVWDLYSNRVLPFYARVYYSSPSERFEVWTVSHSWVHKSACAEVWTPINGYEWPVLLPNDTTLDHVRVELLNLGAEYVWLDVLCLRQRGRPEDEEQRKEEWKLDVPTIGHVYSLDRPCVTYFNGLGLPFDPSPRILSSDRHWFNRAWTVQEATDYWLPGGATGEASADTRRFFREYLPKSIPYSASHEWKSDYVTFAATVIQGRHCTTELDRVHGLAYILNCKTLPIYDERMSPDLAWAALLKHMSPHTRFHVALRHARCHPASTSLLPSWWDFMQREQQDTIRASDFVPPSSDLRLLRDSHLHTDEPETYYHTTTDLYGPVGIYCEGKEDEFGHETLKLQTAGASDDLECYEIRDCKIGGTLLQGTTYVILRLSEMVWLVVEVIGERQIEKGTALEVVKRGCILSSSDRLPYLRWYERWYVVYISEEARRKK</sequence>
<dbReference type="GeneID" id="18913096"/>
<dbReference type="Proteomes" id="UP000008370">
    <property type="component" value="Unassembled WGS sequence"/>
</dbReference>
<dbReference type="EMBL" id="JH930474">
    <property type="protein sequence ID" value="EKM53745.1"/>
    <property type="molecule type" value="Genomic_DNA"/>
</dbReference>
<dbReference type="HOGENOM" id="CLU_016205_0_0_1"/>
<organism evidence="1 2">
    <name type="scientific">Phanerochaete carnosa (strain HHB-10118-sp)</name>
    <name type="common">White-rot fungus</name>
    <name type="synonym">Peniophora carnosa</name>
    <dbReference type="NCBI Taxonomy" id="650164"/>
    <lineage>
        <taxon>Eukaryota</taxon>
        <taxon>Fungi</taxon>
        <taxon>Dikarya</taxon>
        <taxon>Basidiomycota</taxon>
        <taxon>Agaricomycotina</taxon>
        <taxon>Agaricomycetes</taxon>
        <taxon>Polyporales</taxon>
        <taxon>Phanerochaetaceae</taxon>
        <taxon>Phanerochaete</taxon>
    </lineage>
</organism>
<dbReference type="KEGG" id="pco:PHACADRAFT_211402"/>
<gene>
    <name evidence="1" type="ORF">PHACADRAFT_211402</name>
</gene>
<reference evidence="1 2" key="1">
    <citation type="journal article" date="2012" name="BMC Genomics">
        <title>Comparative genomics of the white-rot fungi, Phanerochaete carnosa and P. chrysosporium, to elucidate the genetic basis of the distinct wood types they colonize.</title>
        <authorList>
            <person name="Suzuki H."/>
            <person name="MacDonald J."/>
            <person name="Syed K."/>
            <person name="Salamov A."/>
            <person name="Hori C."/>
            <person name="Aerts A."/>
            <person name="Henrissat B."/>
            <person name="Wiebenga A."/>
            <person name="vanKuyk P.A."/>
            <person name="Barry K."/>
            <person name="Lindquist E."/>
            <person name="LaButti K."/>
            <person name="Lapidus A."/>
            <person name="Lucas S."/>
            <person name="Coutinho P."/>
            <person name="Gong Y."/>
            <person name="Samejima M."/>
            <person name="Mahadevan R."/>
            <person name="Abou-Zaid M."/>
            <person name="de Vries R.P."/>
            <person name="Igarashi K."/>
            <person name="Yadav J.S."/>
            <person name="Grigoriev I.V."/>
            <person name="Master E.R."/>
        </authorList>
    </citation>
    <scope>NUCLEOTIDE SEQUENCE [LARGE SCALE GENOMIC DNA]</scope>
    <source>
        <strain evidence="1 2">HHB-10118-sp</strain>
    </source>
</reference>
<accession>K5W3P3</accession>
<keyword evidence="2" id="KW-1185">Reference proteome</keyword>
<dbReference type="InParanoid" id="K5W3P3"/>
<name>K5W3P3_PHACS</name>
<evidence type="ECO:0008006" key="3">
    <source>
        <dbReference type="Google" id="ProtNLM"/>
    </source>
</evidence>
<protein>
    <recommendedName>
        <fullName evidence="3">Heterokaryon incompatibility domain-containing protein</fullName>
    </recommendedName>
</protein>